<dbReference type="EMBL" id="MT145074">
    <property type="protein sequence ID" value="QJI03281.1"/>
    <property type="molecule type" value="Genomic_DNA"/>
</dbReference>
<name>A0A6M3JV68_9ZZZZ</name>
<protein>
    <submittedName>
        <fullName evidence="1">Uncharacterized protein</fullName>
    </submittedName>
</protein>
<proteinExistence type="predicted"/>
<evidence type="ECO:0000313" key="1">
    <source>
        <dbReference type="EMBL" id="QJA73854.1"/>
    </source>
</evidence>
<reference evidence="1" key="1">
    <citation type="submission" date="2020-03" db="EMBL/GenBank/DDBJ databases">
        <title>The deep terrestrial virosphere.</title>
        <authorList>
            <person name="Holmfeldt K."/>
            <person name="Nilsson E."/>
            <person name="Simone D."/>
            <person name="Lopez-Fernandez M."/>
            <person name="Wu X."/>
            <person name="de Brujin I."/>
            <person name="Lundin D."/>
            <person name="Andersson A."/>
            <person name="Bertilsson S."/>
            <person name="Dopson M."/>
        </authorList>
    </citation>
    <scope>NUCLEOTIDE SEQUENCE</scope>
    <source>
        <strain evidence="1">MM415A02192</strain>
        <strain evidence="2">TM448B04412</strain>
    </source>
</reference>
<accession>A0A6M3JV68</accession>
<dbReference type="AlphaFoldDB" id="A0A6M3JV68"/>
<evidence type="ECO:0000313" key="2">
    <source>
        <dbReference type="EMBL" id="QJI03281.1"/>
    </source>
</evidence>
<dbReference type="EMBL" id="MT142058">
    <property type="protein sequence ID" value="QJA73854.1"/>
    <property type="molecule type" value="Genomic_DNA"/>
</dbReference>
<organism evidence="1">
    <name type="scientific">viral metagenome</name>
    <dbReference type="NCBI Taxonomy" id="1070528"/>
    <lineage>
        <taxon>unclassified sequences</taxon>
        <taxon>metagenomes</taxon>
        <taxon>organismal metagenomes</taxon>
    </lineage>
</organism>
<gene>
    <name evidence="1" type="ORF">MM415A02192_0002</name>
    <name evidence="2" type="ORF">TM448B04412_0008</name>
</gene>
<sequence>MLVDDTIKMIYPLFIREPFRTNKGGEVFRMAAVDYFIDSHHVDEFETPAEYRLNDGTERSG</sequence>